<evidence type="ECO:0000256" key="3">
    <source>
        <dbReference type="ARBA" id="ARBA00023149"/>
    </source>
</evidence>
<dbReference type="GO" id="GO:0030552">
    <property type="term" value="F:cAMP binding"/>
    <property type="evidence" value="ECO:0007669"/>
    <property type="project" value="UniProtKB-KW"/>
</dbReference>
<reference evidence="6" key="1">
    <citation type="submission" date="2019-08" db="EMBL/GenBank/DDBJ databases">
        <title>The improved chromosome-level genome for the pearl oyster Pinctada fucata martensii using PacBio sequencing and Hi-C.</title>
        <authorList>
            <person name="Zheng Z."/>
        </authorList>
    </citation>
    <scope>NUCLEOTIDE SEQUENCE</scope>
    <source>
        <strain evidence="6">ZZ-2019</strain>
        <tissue evidence="6">Adductor muscle</tissue>
    </source>
</reference>
<gene>
    <name evidence="6" type="ORF">FSP39_012913</name>
</gene>
<feature type="region of interest" description="Disordered" evidence="4">
    <location>
        <begin position="593"/>
        <end position="632"/>
    </location>
</feature>
<organism evidence="6 7">
    <name type="scientific">Pinctada imbricata</name>
    <name type="common">Atlantic pearl-oyster</name>
    <name type="synonym">Pinctada martensii</name>
    <dbReference type="NCBI Taxonomy" id="66713"/>
    <lineage>
        <taxon>Eukaryota</taxon>
        <taxon>Metazoa</taxon>
        <taxon>Spiralia</taxon>
        <taxon>Lophotrochozoa</taxon>
        <taxon>Mollusca</taxon>
        <taxon>Bivalvia</taxon>
        <taxon>Autobranchia</taxon>
        <taxon>Pteriomorphia</taxon>
        <taxon>Pterioida</taxon>
        <taxon>Pterioidea</taxon>
        <taxon>Pteriidae</taxon>
        <taxon>Pinctada</taxon>
    </lineage>
</organism>
<keyword evidence="7" id="KW-1185">Reference proteome</keyword>
<feature type="region of interest" description="Disordered" evidence="4">
    <location>
        <begin position="259"/>
        <end position="278"/>
    </location>
</feature>
<dbReference type="EMBL" id="VSWD01000011">
    <property type="protein sequence ID" value="KAK3087967.1"/>
    <property type="molecule type" value="Genomic_DNA"/>
</dbReference>
<dbReference type="PANTHER" id="PTHR11635:SF152">
    <property type="entry name" value="CAMP-DEPENDENT PROTEIN KINASE TYPE I REGULATORY SUBUNIT-RELATED"/>
    <property type="match status" value="1"/>
</dbReference>
<dbReference type="InterPro" id="IPR050503">
    <property type="entry name" value="cAMP-dep_PK_reg_su-like"/>
</dbReference>
<name>A0AA88XM71_PINIB</name>
<comment type="caution">
    <text evidence="6">The sequence shown here is derived from an EMBL/GenBank/DDBJ whole genome shotgun (WGS) entry which is preliminary data.</text>
</comment>
<keyword evidence="3" id="KW-0114">cAMP</keyword>
<sequence length="639" mass="72976">MSHRVLSVISRPSAFRQDFEIQSLMPWLRKQSQLFSQLRPEYLKDIIRNCGLVSYQKDDIIIRQGDQGDCFYIILNGKISIYILNKERDEDGEETIPLEQIGTRDSHGKLDRAKLGNFVTHLGTGVPFGDVALSSDDCVRTATIIAEENTDLLVVDRSLYNRAVKEVLAKEYEDKVNFIKTNPLFSNWIPRYRKQLSMAIYKESFPYNSQLVRQGDPVDNIYFIISGHVELQTDPSLHPAQFPKIYKDTITEAEKLQKRDNLQHQQNSSHHSPVRRKTAHKLTKMCVLGKNESVGELEIVLDMKTYMQTAVCTERVEVLVLELKHYERLFVRRHPRTIDAMRRMLKVKLDTRRNLLTDPNDVPFLSNIQKKLEASSHSAPAYYKKEKELPSEKAAEKDFLNHKGPLIDMYGPGSVFYMIRLREKTKQNRAGLKNHRKLVNENRNTSSRQNDHLHSVKLPQNLVMAAQVSGALKSLDITSDSVRASSAKSNASRVPRSFRRIQSAIKAESEEIPIPIPDDILDGDDVITHRSWPQDYVKQTTNVSFVDTEENESLSKLENKVREWLEYGNPKSGSQVTQLKRLEIKDVENLPKPGNKVIVRKRSSSNPGSSSSGSDVDKSTATGGKSRDGLRHYRILLAQ</sequence>
<accession>A0AA88XM71</accession>
<dbReference type="Proteomes" id="UP001186944">
    <property type="component" value="Unassembled WGS sequence"/>
</dbReference>
<dbReference type="PROSITE" id="PS50042">
    <property type="entry name" value="CNMP_BINDING_3"/>
    <property type="match status" value="2"/>
</dbReference>
<protein>
    <recommendedName>
        <fullName evidence="5">Cyclic nucleotide-binding domain-containing protein</fullName>
    </recommendedName>
</protein>
<dbReference type="SMART" id="SM00100">
    <property type="entry name" value="cNMP"/>
    <property type="match status" value="2"/>
</dbReference>
<feature type="compositionally biased region" description="Low complexity" evidence="4">
    <location>
        <begin position="604"/>
        <end position="614"/>
    </location>
</feature>
<dbReference type="InterPro" id="IPR000595">
    <property type="entry name" value="cNMP-bd_dom"/>
</dbReference>
<dbReference type="PROSITE" id="PS00888">
    <property type="entry name" value="CNMP_BINDING_1"/>
    <property type="match status" value="1"/>
</dbReference>
<keyword evidence="2" id="KW-0116">cAMP-binding</keyword>
<dbReference type="SUPFAM" id="SSF51206">
    <property type="entry name" value="cAMP-binding domain-like"/>
    <property type="match status" value="2"/>
</dbReference>
<dbReference type="GO" id="GO:0004862">
    <property type="term" value="F:cAMP-dependent protein kinase inhibitor activity"/>
    <property type="evidence" value="ECO:0007669"/>
    <property type="project" value="TreeGrafter"/>
</dbReference>
<evidence type="ECO:0000256" key="1">
    <source>
        <dbReference type="ARBA" id="ARBA00005753"/>
    </source>
</evidence>
<comment type="similarity">
    <text evidence="1">Belongs to the cAMP-dependent kinase regulatory chain family.</text>
</comment>
<dbReference type="InterPro" id="IPR018490">
    <property type="entry name" value="cNMP-bd_dom_sf"/>
</dbReference>
<evidence type="ECO:0000256" key="4">
    <source>
        <dbReference type="SAM" id="MobiDB-lite"/>
    </source>
</evidence>
<keyword evidence="2" id="KW-0547">Nucleotide-binding</keyword>
<dbReference type="GO" id="GO:0005829">
    <property type="term" value="C:cytosol"/>
    <property type="evidence" value="ECO:0007669"/>
    <property type="project" value="TreeGrafter"/>
</dbReference>
<feature type="domain" description="Cyclic nucleotide-binding" evidence="5">
    <location>
        <begin position="184"/>
        <end position="231"/>
    </location>
</feature>
<dbReference type="PANTHER" id="PTHR11635">
    <property type="entry name" value="CAMP-DEPENDENT PROTEIN KINASE REGULATORY CHAIN"/>
    <property type="match status" value="1"/>
</dbReference>
<dbReference type="InterPro" id="IPR014710">
    <property type="entry name" value="RmlC-like_jellyroll"/>
</dbReference>
<dbReference type="Pfam" id="PF00027">
    <property type="entry name" value="cNMP_binding"/>
    <property type="match status" value="1"/>
</dbReference>
<dbReference type="AlphaFoldDB" id="A0AA88XM71"/>
<evidence type="ECO:0000313" key="7">
    <source>
        <dbReference type="Proteomes" id="UP001186944"/>
    </source>
</evidence>
<dbReference type="Gene3D" id="2.60.120.10">
    <property type="entry name" value="Jelly Rolls"/>
    <property type="match status" value="2"/>
</dbReference>
<dbReference type="GO" id="GO:0005952">
    <property type="term" value="C:cAMP-dependent protein kinase complex"/>
    <property type="evidence" value="ECO:0007669"/>
    <property type="project" value="InterPro"/>
</dbReference>
<dbReference type="InterPro" id="IPR018488">
    <property type="entry name" value="cNMP-bd_CS"/>
</dbReference>
<evidence type="ECO:0000313" key="6">
    <source>
        <dbReference type="EMBL" id="KAK3087967.1"/>
    </source>
</evidence>
<evidence type="ECO:0000256" key="2">
    <source>
        <dbReference type="ARBA" id="ARBA00022566"/>
    </source>
</evidence>
<feature type="domain" description="Cyclic nucleotide-binding" evidence="5">
    <location>
        <begin position="34"/>
        <end position="181"/>
    </location>
</feature>
<dbReference type="CDD" id="cd00038">
    <property type="entry name" value="CAP_ED"/>
    <property type="match status" value="2"/>
</dbReference>
<proteinExistence type="inferred from homology"/>
<evidence type="ECO:0000259" key="5">
    <source>
        <dbReference type="PROSITE" id="PS50042"/>
    </source>
</evidence>
<dbReference type="GO" id="GO:0034236">
    <property type="term" value="F:protein kinase A catalytic subunit binding"/>
    <property type="evidence" value="ECO:0007669"/>
    <property type="project" value="TreeGrafter"/>
</dbReference>